<dbReference type="PANTHER" id="PTHR45913:SF22">
    <property type="entry name" value="SCAN BOX DOMAIN-CONTAINING PROTEIN"/>
    <property type="match status" value="1"/>
</dbReference>
<evidence type="ECO:0000313" key="1">
    <source>
        <dbReference type="EMBL" id="KRZ79505.1"/>
    </source>
</evidence>
<reference evidence="1 2" key="1">
    <citation type="submission" date="2015-01" db="EMBL/GenBank/DDBJ databases">
        <title>Evolution of Trichinella species and genotypes.</title>
        <authorList>
            <person name="Korhonen P.K."/>
            <person name="Edoardo P."/>
            <person name="Giuseppe L.R."/>
            <person name="Gasser R.B."/>
        </authorList>
    </citation>
    <scope>NUCLEOTIDE SEQUENCE [LARGE SCALE GENOMIC DNA]</scope>
    <source>
        <strain evidence="1">ISS1980</strain>
    </source>
</reference>
<dbReference type="AlphaFoldDB" id="A0A0V1N670"/>
<gene>
    <name evidence="1" type="primary">SCAND3</name>
    <name evidence="1" type="ORF">T10_4041</name>
</gene>
<feature type="non-terminal residue" evidence="1">
    <location>
        <position position="466"/>
    </location>
</feature>
<keyword evidence="2" id="KW-1185">Reference proteome</keyword>
<protein>
    <submittedName>
        <fullName evidence="1">SCAN domain-containing protein 3</fullName>
    </submittedName>
</protein>
<dbReference type="Proteomes" id="UP000054843">
    <property type="component" value="Unassembled WGS sequence"/>
</dbReference>
<organism evidence="1 2">
    <name type="scientific">Trichinella papuae</name>
    <dbReference type="NCBI Taxonomy" id="268474"/>
    <lineage>
        <taxon>Eukaryota</taxon>
        <taxon>Metazoa</taxon>
        <taxon>Ecdysozoa</taxon>
        <taxon>Nematoda</taxon>
        <taxon>Enoplea</taxon>
        <taxon>Dorylaimia</taxon>
        <taxon>Trichinellida</taxon>
        <taxon>Trichinellidae</taxon>
        <taxon>Trichinella</taxon>
    </lineage>
</organism>
<accession>A0A0V1N670</accession>
<dbReference type="STRING" id="268474.A0A0V1N670"/>
<comment type="caution">
    <text evidence="1">The sequence shown here is derived from an EMBL/GenBank/DDBJ whole genome shotgun (WGS) entry which is preliminary data.</text>
</comment>
<feature type="non-terminal residue" evidence="1">
    <location>
        <position position="1"/>
    </location>
</feature>
<dbReference type="OrthoDB" id="5918546at2759"/>
<evidence type="ECO:0000313" key="2">
    <source>
        <dbReference type="Proteomes" id="UP000054843"/>
    </source>
</evidence>
<sequence length="466" mass="53543">LSYFQSLRDKFHARPTLTAMFSSAAQQESDGMKASYNISFLIAKTGKPHTIGEELILPVVSEVLHTVLHKPATDIIKKIPLSNTTVQRRIDEMATDVIDTLYNYLRTVQFSLQLDESTLPEKEIPLTNLLAVATDGAPAMVGCHRGFIAYLKDSVPDVLAVHCVIHRQHLVAKHLTERLHCSLGYVIAAINKIRSIPLNDRLFSQLCEQNDKVFNGLLMHTEVRWLSKGACLSRFYELFETILKFFQNKEPSLRDGLKKCKSDIAYMADLFSKFNELNLQLQGSELNLIKTRSVISSFTSKLALFKRNPGRREFYQFPSVAALKENGEVHDDDIQIYCDHLDVLQKDTEERFQDILKMKIPNWVINPFSNTDEIEMELEEELIELQTNEELKPKFKNGYHSFWLQKQISDLYPGLWRMVRKFLLAFPSSYLVERGFSVVTDFLTKKEADVVIYDCSLPTLNPMYTD</sequence>
<dbReference type="InterPro" id="IPR012337">
    <property type="entry name" value="RNaseH-like_sf"/>
</dbReference>
<name>A0A0V1N670_9BILA</name>
<dbReference type="EMBL" id="JYDO01000006">
    <property type="protein sequence ID" value="KRZ79505.1"/>
    <property type="molecule type" value="Genomic_DNA"/>
</dbReference>
<dbReference type="PANTHER" id="PTHR45913">
    <property type="entry name" value="EPM2A-INTERACTING PROTEIN 1"/>
    <property type="match status" value="1"/>
</dbReference>
<proteinExistence type="predicted"/>
<dbReference type="SUPFAM" id="SSF53098">
    <property type="entry name" value="Ribonuclease H-like"/>
    <property type="match status" value="1"/>
</dbReference>